<dbReference type="InterPro" id="IPR002104">
    <property type="entry name" value="Integrase_catalytic"/>
</dbReference>
<dbReference type="PANTHER" id="PTHR30349">
    <property type="entry name" value="PHAGE INTEGRASE-RELATED"/>
    <property type="match status" value="1"/>
</dbReference>
<evidence type="ECO:0000256" key="6">
    <source>
        <dbReference type="SAM" id="MobiDB-lite"/>
    </source>
</evidence>
<accession>A0A852Z157</accession>
<keyword evidence="11" id="KW-1185">Reference proteome</keyword>
<dbReference type="Proteomes" id="UP000548304">
    <property type="component" value="Unassembled WGS sequence"/>
</dbReference>
<keyword evidence="1" id="KW-0805">Transcription regulation</keyword>
<dbReference type="GO" id="GO:0003700">
    <property type="term" value="F:DNA-binding transcription factor activity"/>
    <property type="evidence" value="ECO:0007669"/>
    <property type="project" value="InterPro"/>
</dbReference>
<keyword evidence="2 5" id="KW-0238">DNA-binding</keyword>
<dbReference type="Pfam" id="PF00392">
    <property type="entry name" value="GntR"/>
    <property type="match status" value="1"/>
</dbReference>
<feature type="region of interest" description="Disordered" evidence="6">
    <location>
        <begin position="513"/>
        <end position="545"/>
    </location>
</feature>
<protein>
    <submittedName>
        <fullName evidence="10">Integrase/DNA-binding transcriptional regulator YhcF (GntR family)</fullName>
    </submittedName>
</protein>
<reference evidence="10 11" key="1">
    <citation type="submission" date="2020-07" db="EMBL/GenBank/DDBJ databases">
        <title>Genomic Encyclopedia of Type Strains, Phase III (KMG-III): the genomes of soil and plant-associated and newly described type strains.</title>
        <authorList>
            <person name="Whitman W."/>
        </authorList>
    </citation>
    <scope>NUCLEOTIDE SEQUENCE [LARGE SCALE GENOMIC DNA]</scope>
    <source>
        <strain evidence="10 11">CECT 8576</strain>
    </source>
</reference>
<comment type="caution">
    <text evidence="10">The sequence shown here is derived from an EMBL/GenBank/DDBJ whole genome shotgun (WGS) entry which is preliminary data.</text>
</comment>
<dbReference type="GO" id="GO:0006310">
    <property type="term" value="P:DNA recombination"/>
    <property type="evidence" value="ECO:0007669"/>
    <property type="project" value="UniProtKB-KW"/>
</dbReference>
<dbReference type="AlphaFoldDB" id="A0A852Z157"/>
<feature type="domain" description="Core-binding (CB)" evidence="9">
    <location>
        <begin position="76"/>
        <end position="188"/>
    </location>
</feature>
<dbReference type="InterPro" id="IPR011010">
    <property type="entry name" value="DNA_brk_join_enz"/>
</dbReference>
<dbReference type="InterPro" id="IPR044068">
    <property type="entry name" value="CB"/>
</dbReference>
<dbReference type="PROSITE" id="PS50949">
    <property type="entry name" value="HTH_GNTR"/>
    <property type="match status" value="1"/>
</dbReference>
<dbReference type="RefSeq" id="WP_179535469.1">
    <property type="nucleotide sequence ID" value="NZ_JACBYW010000004.1"/>
</dbReference>
<dbReference type="Gene3D" id="1.10.443.10">
    <property type="entry name" value="Intergrase catalytic core"/>
    <property type="match status" value="1"/>
</dbReference>
<feature type="domain" description="HTH gntR-type" evidence="7">
    <location>
        <begin position="436"/>
        <end position="505"/>
    </location>
</feature>
<dbReference type="SUPFAM" id="SSF46785">
    <property type="entry name" value="Winged helix' DNA-binding domain"/>
    <property type="match status" value="1"/>
</dbReference>
<dbReference type="SMART" id="SM00345">
    <property type="entry name" value="HTH_GNTR"/>
    <property type="match status" value="1"/>
</dbReference>
<evidence type="ECO:0000256" key="5">
    <source>
        <dbReference type="PROSITE-ProRule" id="PRU01248"/>
    </source>
</evidence>
<sequence>MTGRSKGRRRQRGAIDQLPNGALRVRVSAGLDPVTKQRHRLVEVVPPGPAAELEAERVRTRLLNEVDERRNPRTQATVEQLLERYLEQHFDGQPSTKANYRRYARLHVLPFIGQVKVGQLDADALDSLYAELRRCRAHCSGRGKRTDHRTAGRHECDHRCRRHECRPLGATTIRHVHFLLSGAFKRAVRWKWVASSPVSQAEPPAAPPPRPSPPTAEEAVRILNEAWRRDEDWGALVWTVMTTGIRRGELCAVRWQHVDLESGVLRLEQAVAYDDELGEWFVKDTKTHQQRRIALDSETTAVLSALKARQERRAAELGCHSGPDAFVFSPHSDGGRFAKPDSVTQRYDRMVRRLEVVTTLHKLRHYSATELISAGVDPRTVAGRLGHGGGGVTTLRVYSAWVSEADQRASRALFERVPERPEGPQAAEERAKTAPENPYERIASEIRARIVRGELVESAAIPSLKKLMAEYGVASATASRAVSLLKTWGLVETTGSGQPNTVAVGAREFLAAEDEESNEVPQDSPEKSPHTGELPTGPGATSAEEAPRMLRFELRYLGETVRTFTAEADPDNPDHLKRLLAAAVRRDGRTDAELLDYELDVRGSDGELITTFVKMAV</sequence>
<dbReference type="PROSITE" id="PS51898">
    <property type="entry name" value="TYR_RECOMBINASE"/>
    <property type="match status" value="1"/>
</dbReference>
<dbReference type="GO" id="GO:0015074">
    <property type="term" value="P:DNA integration"/>
    <property type="evidence" value="ECO:0007669"/>
    <property type="project" value="InterPro"/>
</dbReference>
<gene>
    <name evidence="10" type="ORF">FHR84_002339</name>
</gene>
<dbReference type="Gene3D" id="1.10.10.10">
    <property type="entry name" value="Winged helix-like DNA-binding domain superfamily/Winged helix DNA-binding domain"/>
    <property type="match status" value="1"/>
</dbReference>
<dbReference type="InterPro" id="IPR000524">
    <property type="entry name" value="Tscrpt_reg_HTH_GntR"/>
</dbReference>
<dbReference type="InterPro" id="IPR036390">
    <property type="entry name" value="WH_DNA-bd_sf"/>
</dbReference>
<evidence type="ECO:0000256" key="1">
    <source>
        <dbReference type="ARBA" id="ARBA00023015"/>
    </source>
</evidence>
<dbReference type="CDD" id="cd01189">
    <property type="entry name" value="INT_ICEBs1_C_like"/>
    <property type="match status" value="1"/>
</dbReference>
<feature type="domain" description="Tyr recombinase" evidence="8">
    <location>
        <begin position="209"/>
        <end position="412"/>
    </location>
</feature>
<dbReference type="GO" id="GO:0003677">
    <property type="term" value="F:DNA binding"/>
    <property type="evidence" value="ECO:0007669"/>
    <property type="project" value="UniProtKB-UniRule"/>
</dbReference>
<dbReference type="InterPro" id="IPR036388">
    <property type="entry name" value="WH-like_DNA-bd_sf"/>
</dbReference>
<organism evidence="10 11">
    <name type="scientific">Actinopolyspora biskrensis</name>
    <dbReference type="NCBI Taxonomy" id="1470178"/>
    <lineage>
        <taxon>Bacteria</taxon>
        <taxon>Bacillati</taxon>
        <taxon>Actinomycetota</taxon>
        <taxon>Actinomycetes</taxon>
        <taxon>Actinopolysporales</taxon>
        <taxon>Actinopolysporaceae</taxon>
        <taxon>Actinopolyspora</taxon>
    </lineage>
</organism>
<dbReference type="Pfam" id="PF00589">
    <property type="entry name" value="Phage_integrase"/>
    <property type="match status" value="1"/>
</dbReference>
<dbReference type="InterPro" id="IPR013762">
    <property type="entry name" value="Integrase-like_cat_sf"/>
</dbReference>
<evidence type="ECO:0000256" key="3">
    <source>
        <dbReference type="ARBA" id="ARBA00023163"/>
    </source>
</evidence>
<dbReference type="Gene3D" id="1.10.150.130">
    <property type="match status" value="1"/>
</dbReference>
<dbReference type="PROSITE" id="PS51900">
    <property type="entry name" value="CB"/>
    <property type="match status" value="1"/>
</dbReference>
<dbReference type="EMBL" id="JACBYW010000004">
    <property type="protein sequence ID" value="NYH79005.1"/>
    <property type="molecule type" value="Genomic_DNA"/>
</dbReference>
<evidence type="ECO:0000259" key="8">
    <source>
        <dbReference type="PROSITE" id="PS51898"/>
    </source>
</evidence>
<keyword evidence="4" id="KW-0233">DNA recombination</keyword>
<evidence type="ECO:0000256" key="4">
    <source>
        <dbReference type="ARBA" id="ARBA00023172"/>
    </source>
</evidence>
<evidence type="ECO:0000313" key="11">
    <source>
        <dbReference type="Proteomes" id="UP000548304"/>
    </source>
</evidence>
<dbReference type="InterPro" id="IPR010998">
    <property type="entry name" value="Integrase_recombinase_N"/>
</dbReference>
<evidence type="ECO:0000256" key="2">
    <source>
        <dbReference type="ARBA" id="ARBA00023125"/>
    </source>
</evidence>
<keyword evidence="3" id="KW-0804">Transcription</keyword>
<evidence type="ECO:0000259" key="7">
    <source>
        <dbReference type="PROSITE" id="PS50949"/>
    </source>
</evidence>
<dbReference type="PANTHER" id="PTHR30349:SF91">
    <property type="entry name" value="INTA PROTEIN"/>
    <property type="match status" value="1"/>
</dbReference>
<evidence type="ECO:0000313" key="10">
    <source>
        <dbReference type="EMBL" id="NYH79005.1"/>
    </source>
</evidence>
<dbReference type="SUPFAM" id="SSF56349">
    <property type="entry name" value="DNA breaking-rejoining enzymes"/>
    <property type="match status" value="1"/>
</dbReference>
<name>A0A852Z157_9ACTN</name>
<proteinExistence type="predicted"/>
<dbReference type="InterPro" id="IPR050090">
    <property type="entry name" value="Tyrosine_recombinase_XerCD"/>
</dbReference>
<evidence type="ECO:0000259" key="9">
    <source>
        <dbReference type="PROSITE" id="PS51900"/>
    </source>
</evidence>